<dbReference type="GeneID" id="37080175"/>
<dbReference type="STRING" id="1450539.A0A318Z0Z7"/>
<reference evidence="2 3" key="1">
    <citation type="submission" date="2016-12" db="EMBL/GenBank/DDBJ databases">
        <title>The genomes of Aspergillus section Nigri reveals drivers in fungal speciation.</title>
        <authorList>
            <consortium name="DOE Joint Genome Institute"/>
            <person name="Vesth T.C."/>
            <person name="Nybo J."/>
            <person name="Theobald S."/>
            <person name="Brandl J."/>
            <person name="Frisvad J.C."/>
            <person name="Nielsen K.F."/>
            <person name="Lyhne E.K."/>
            <person name="Kogle M.E."/>
            <person name="Kuo A."/>
            <person name="Riley R."/>
            <person name="Clum A."/>
            <person name="Nolan M."/>
            <person name="Lipzen A."/>
            <person name="Salamov A."/>
            <person name="Henrissat B."/>
            <person name="Wiebenga A."/>
            <person name="De Vries R.P."/>
            <person name="Grigoriev I.V."/>
            <person name="Mortensen U.H."/>
            <person name="Andersen M.R."/>
            <person name="Baker S.E."/>
        </authorList>
    </citation>
    <scope>NUCLEOTIDE SEQUENCE [LARGE SCALE GENOMIC DNA]</scope>
    <source>
        <strain evidence="2 3">JOP 1030-1</strain>
    </source>
</reference>
<feature type="transmembrane region" description="Helical" evidence="1">
    <location>
        <begin position="296"/>
        <end position="322"/>
    </location>
</feature>
<dbReference type="PANTHER" id="PTHR35043">
    <property type="entry name" value="TRANSCRIPTION FACTOR DOMAIN-CONTAINING PROTEIN"/>
    <property type="match status" value="1"/>
</dbReference>
<gene>
    <name evidence="2" type="ORF">BP01DRAFT_412161</name>
</gene>
<dbReference type="AlphaFoldDB" id="A0A318Z0Z7"/>
<proteinExistence type="predicted"/>
<keyword evidence="1" id="KW-1133">Transmembrane helix</keyword>
<evidence type="ECO:0000256" key="1">
    <source>
        <dbReference type="SAM" id="Phobius"/>
    </source>
</evidence>
<dbReference type="EMBL" id="KZ821309">
    <property type="protein sequence ID" value="PYH40044.1"/>
    <property type="molecule type" value="Genomic_DNA"/>
</dbReference>
<dbReference type="Proteomes" id="UP000248349">
    <property type="component" value="Unassembled WGS sequence"/>
</dbReference>
<evidence type="ECO:0000313" key="3">
    <source>
        <dbReference type="Proteomes" id="UP000248349"/>
    </source>
</evidence>
<dbReference type="OrthoDB" id="3061561at2759"/>
<keyword evidence="3" id="KW-1185">Reference proteome</keyword>
<dbReference type="PANTHER" id="PTHR35043:SF7">
    <property type="entry name" value="TRANSCRIPTION FACTOR DOMAIN-CONTAINING PROTEIN"/>
    <property type="match status" value="1"/>
</dbReference>
<protein>
    <submittedName>
        <fullName evidence="2">Uncharacterized protein</fullName>
    </submittedName>
</protein>
<accession>A0A318Z0Z7</accession>
<feature type="transmembrane region" description="Helical" evidence="1">
    <location>
        <begin position="151"/>
        <end position="172"/>
    </location>
</feature>
<feature type="transmembrane region" description="Helical" evidence="1">
    <location>
        <begin position="184"/>
        <end position="201"/>
    </location>
</feature>
<keyword evidence="1" id="KW-0472">Membrane</keyword>
<feature type="transmembrane region" description="Helical" evidence="1">
    <location>
        <begin position="266"/>
        <end position="284"/>
    </location>
</feature>
<organism evidence="2 3">
    <name type="scientific">Aspergillus saccharolyticus JOP 1030-1</name>
    <dbReference type="NCBI Taxonomy" id="1450539"/>
    <lineage>
        <taxon>Eukaryota</taxon>
        <taxon>Fungi</taxon>
        <taxon>Dikarya</taxon>
        <taxon>Ascomycota</taxon>
        <taxon>Pezizomycotina</taxon>
        <taxon>Eurotiomycetes</taxon>
        <taxon>Eurotiomycetidae</taxon>
        <taxon>Eurotiales</taxon>
        <taxon>Aspergillaceae</taxon>
        <taxon>Aspergillus</taxon>
        <taxon>Aspergillus subgen. Circumdati</taxon>
    </lineage>
</organism>
<name>A0A318Z0Z7_9EURO</name>
<dbReference type="RefSeq" id="XP_025426026.1">
    <property type="nucleotide sequence ID" value="XM_025578946.1"/>
</dbReference>
<evidence type="ECO:0000313" key="2">
    <source>
        <dbReference type="EMBL" id="PYH40044.1"/>
    </source>
</evidence>
<sequence>MSIITSSTAIISTSDPKVGWQDGSDRRGTWEIITTSHALFELVMAVQSTVDIQNNGQIKTARYNWIIKLYLVIVGDRSFNKALNTSNDSEQCNTSEKIKWTITHSYFANMGGIYNNRKVAVTAAHISQIPEVYNRLNLTEDMVKDKGKRDYFAKGLAVLQISQLVLSLIVRAYRNLPFSQLETLTLAFSVCGVATYVAYWYKPQDVGLPISIKEMNGLESRRFDKSYDNFWNILTNSERSSTNEDYDRIENDNIPKGTSQITHGSIPVLAMLSAAFGSLHLIAWNFEFPTNIEQLLWRITTIASVAVPVMGLITIPLAQITIPAGDPREFMRDCLRLLRELSWDQPDRQDIRQARADLEKIYIEPDFETDAARMRNESCCHGANPEHLPDPLNLTDPFDLFDLFHPLTALHVTRDLLNLLPAPDPVVALRLVYEPEDSLTK</sequence>
<keyword evidence="1" id="KW-0812">Transmembrane</keyword>